<reference evidence="8 9" key="1">
    <citation type="journal article" date="2019" name="Sci. Rep.">
        <title>Comparative genomics of chytrid fungi reveal insights into the obligate biotrophic and pathogenic lifestyle of Synchytrium endobioticum.</title>
        <authorList>
            <person name="van de Vossenberg B.T.L.H."/>
            <person name="Warris S."/>
            <person name="Nguyen H.D.T."/>
            <person name="van Gent-Pelzer M.P.E."/>
            <person name="Joly D.L."/>
            <person name="van de Geest H.C."/>
            <person name="Bonants P.J.M."/>
            <person name="Smith D.S."/>
            <person name="Levesque C.A."/>
            <person name="van der Lee T.A.J."/>
        </authorList>
    </citation>
    <scope>NUCLEOTIDE SEQUENCE [LARGE SCALE GENOMIC DNA]</scope>
    <source>
        <strain evidence="8 9">LEV6574</strain>
    </source>
</reference>
<dbReference type="InterPro" id="IPR000719">
    <property type="entry name" value="Prot_kinase_dom"/>
</dbReference>
<dbReference type="AlphaFoldDB" id="A0A507CAY3"/>
<evidence type="ECO:0000256" key="5">
    <source>
        <dbReference type="SAM" id="MobiDB-lite"/>
    </source>
</evidence>
<dbReference type="PROSITE" id="PS00107">
    <property type="entry name" value="PROTEIN_KINASE_ATP"/>
    <property type="match status" value="1"/>
</dbReference>
<feature type="domain" description="FHA" evidence="6">
    <location>
        <begin position="42"/>
        <end position="91"/>
    </location>
</feature>
<accession>A0A507CAY3</accession>
<dbReference type="CDD" id="cd00060">
    <property type="entry name" value="FHA"/>
    <property type="match status" value="1"/>
</dbReference>
<evidence type="ECO:0000256" key="2">
    <source>
        <dbReference type="ARBA" id="ARBA00022741"/>
    </source>
</evidence>
<dbReference type="OrthoDB" id="40902at2759"/>
<dbReference type="InterPro" id="IPR011009">
    <property type="entry name" value="Kinase-like_dom_sf"/>
</dbReference>
<feature type="binding site" evidence="4">
    <location>
        <position position="164"/>
    </location>
    <ligand>
        <name>ATP</name>
        <dbReference type="ChEBI" id="CHEBI:30616"/>
    </ligand>
</feature>
<dbReference type="GO" id="GO:0004672">
    <property type="term" value="F:protein kinase activity"/>
    <property type="evidence" value="ECO:0007669"/>
    <property type="project" value="InterPro"/>
</dbReference>
<name>A0A507CAY3_9FUNG</name>
<dbReference type="SMART" id="SM00240">
    <property type="entry name" value="FHA"/>
    <property type="match status" value="1"/>
</dbReference>
<evidence type="ECO:0000256" key="3">
    <source>
        <dbReference type="ARBA" id="ARBA00022840"/>
    </source>
</evidence>
<dbReference type="InterPro" id="IPR000253">
    <property type="entry name" value="FHA_dom"/>
</dbReference>
<dbReference type="Pfam" id="PF00498">
    <property type="entry name" value="FHA"/>
    <property type="match status" value="1"/>
</dbReference>
<sequence>MKQYNLGMSAAEASASTAGWGQLLCLFNGKPARTIDLTGDGYSVGRSKSCSIVLEDYPVISKQHFVISLVEDIPCLWDTSQNGTLVNGQNISRHRIPLTHASEIEIVPELCFFVFYSAQQMGKEIKKFPLHSMYFITCKILGRGSFADVKLAIDRTTGERVAVKIFDQSATHGANIKAMMTLQEVKNEVGLLKRIKHPNIVSIKDVVNTTSHVYLFMERVTGGELFDHIVSGAGVLEEAEAKFVFFQIARAVQYLHKQGITHRDLKPENLLLETKQSFSRIILTDFGLAKFRGPLQRMQTTCGTFAYMSPEMLSDKEPSTGYSSKVDCWSLGCLLFAMLYGELPFGQDHHGQGADQLFCRIRKGHFEFPPETMHVSASAKNLIRHLLKVNPDERFSVEEALEHPWVKCQREIQKNQKSNKAKKKQKCKYNFGVKPSVALESLISKRKAKRAPSGRSNRTKAADDDDSDGPETSKKNFSDATRAITSLSKSKTPPTDRKVEDAINSPNIFSDKTLRSSHKKAWIIALDPGPTCITGAVAFGPNHPNQRRNLAVTTKCLAKLEPRYRDWLEVDTPDVISTAERDCAKSDQETWAAFLEPFVTSYCQVLIDLGRKKAGGWLKLTKE</sequence>
<dbReference type="CDD" id="cd05117">
    <property type="entry name" value="STKc_CAMK"/>
    <property type="match status" value="1"/>
</dbReference>
<dbReference type="Gene3D" id="2.60.200.20">
    <property type="match status" value="1"/>
</dbReference>
<dbReference type="Proteomes" id="UP000320475">
    <property type="component" value="Unassembled WGS sequence"/>
</dbReference>
<feature type="compositionally biased region" description="Polar residues" evidence="5">
    <location>
        <begin position="483"/>
        <end position="493"/>
    </location>
</feature>
<dbReference type="PANTHER" id="PTHR24347">
    <property type="entry name" value="SERINE/THREONINE-PROTEIN KINASE"/>
    <property type="match status" value="1"/>
</dbReference>
<feature type="domain" description="Protein kinase" evidence="7">
    <location>
        <begin position="135"/>
        <end position="406"/>
    </location>
</feature>
<proteinExistence type="inferred from homology"/>
<keyword evidence="2 4" id="KW-0547">Nucleotide-binding</keyword>
<feature type="region of interest" description="Disordered" evidence="5">
    <location>
        <begin position="443"/>
        <end position="501"/>
    </location>
</feature>
<evidence type="ECO:0000313" key="9">
    <source>
        <dbReference type="Proteomes" id="UP000320475"/>
    </source>
</evidence>
<protein>
    <recommendedName>
        <fullName evidence="10">Serine/threonine-protein kinase Chk2</fullName>
    </recommendedName>
</protein>
<organism evidence="8 9">
    <name type="scientific">Synchytrium endobioticum</name>
    <dbReference type="NCBI Taxonomy" id="286115"/>
    <lineage>
        <taxon>Eukaryota</taxon>
        <taxon>Fungi</taxon>
        <taxon>Fungi incertae sedis</taxon>
        <taxon>Chytridiomycota</taxon>
        <taxon>Chytridiomycota incertae sedis</taxon>
        <taxon>Chytridiomycetes</taxon>
        <taxon>Synchytriales</taxon>
        <taxon>Synchytriaceae</taxon>
        <taxon>Synchytrium</taxon>
    </lineage>
</organism>
<evidence type="ECO:0000259" key="6">
    <source>
        <dbReference type="PROSITE" id="PS50006"/>
    </source>
</evidence>
<evidence type="ECO:0000256" key="1">
    <source>
        <dbReference type="ARBA" id="ARBA00005575"/>
    </source>
</evidence>
<dbReference type="InterPro" id="IPR008271">
    <property type="entry name" value="Ser/Thr_kinase_AS"/>
</dbReference>
<dbReference type="SMART" id="SM00220">
    <property type="entry name" value="S_TKc"/>
    <property type="match status" value="1"/>
</dbReference>
<dbReference type="PROSITE" id="PS50011">
    <property type="entry name" value="PROTEIN_KINASE_DOM"/>
    <property type="match status" value="1"/>
</dbReference>
<dbReference type="PROSITE" id="PS00108">
    <property type="entry name" value="PROTEIN_KINASE_ST"/>
    <property type="match status" value="1"/>
</dbReference>
<comment type="similarity">
    <text evidence="1">Belongs to the protein kinase superfamily. CAMK Ser/Thr protein kinase family. CHEK2 subfamily.</text>
</comment>
<evidence type="ECO:0000256" key="4">
    <source>
        <dbReference type="PROSITE-ProRule" id="PRU10141"/>
    </source>
</evidence>
<gene>
    <name evidence="8" type="ORF">SeLEV6574_g08213</name>
</gene>
<dbReference type="EMBL" id="QEAM01000781">
    <property type="protein sequence ID" value="TPX35166.1"/>
    <property type="molecule type" value="Genomic_DNA"/>
</dbReference>
<comment type="caution">
    <text evidence="8">The sequence shown here is derived from an EMBL/GenBank/DDBJ whole genome shotgun (WGS) entry which is preliminary data.</text>
</comment>
<dbReference type="VEuPathDB" id="FungiDB:SeMB42_g07100"/>
<dbReference type="VEuPathDB" id="FungiDB:SeMB42_g07101"/>
<evidence type="ECO:0000313" key="8">
    <source>
        <dbReference type="EMBL" id="TPX35166.1"/>
    </source>
</evidence>
<dbReference type="SUPFAM" id="SSF49879">
    <property type="entry name" value="SMAD/FHA domain"/>
    <property type="match status" value="1"/>
</dbReference>
<dbReference type="GO" id="GO:0005524">
    <property type="term" value="F:ATP binding"/>
    <property type="evidence" value="ECO:0007669"/>
    <property type="project" value="UniProtKB-UniRule"/>
</dbReference>
<evidence type="ECO:0008006" key="10">
    <source>
        <dbReference type="Google" id="ProtNLM"/>
    </source>
</evidence>
<dbReference type="Gene3D" id="1.10.510.10">
    <property type="entry name" value="Transferase(Phosphotransferase) domain 1"/>
    <property type="match status" value="1"/>
</dbReference>
<dbReference type="Pfam" id="PF00069">
    <property type="entry name" value="Pkinase"/>
    <property type="match status" value="1"/>
</dbReference>
<dbReference type="InterPro" id="IPR017441">
    <property type="entry name" value="Protein_kinase_ATP_BS"/>
</dbReference>
<dbReference type="PROSITE" id="PS50006">
    <property type="entry name" value="FHA_DOMAIN"/>
    <property type="match status" value="1"/>
</dbReference>
<dbReference type="InterPro" id="IPR008984">
    <property type="entry name" value="SMAD_FHA_dom_sf"/>
</dbReference>
<keyword evidence="3 4" id="KW-0067">ATP-binding</keyword>
<dbReference type="SUPFAM" id="SSF56112">
    <property type="entry name" value="Protein kinase-like (PK-like)"/>
    <property type="match status" value="1"/>
</dbReference>
<evidence type="ECO:0000259" key="7">
    <source>
        <dbReference type="PROSITE" id="PS50011"/>
    </source>
</evidence>
<dbReference type="FunFam" id="1.10.510.10:FF:000571">
    <property type="entry name" value="Maternal embryonic leucine zipper kinase"/>
    <property type="match status" value="1"/>
</dbReference>